<accession>A0AAD0NRG9</accession>
<name>A0AAD0NRG9_9ACTN</name>
<gene>
    <name evidence="1" type="ORF">A6048_07535</name>
</gene>
<protein>
    <recommendedName>
        <fullName evidence="3">3-methyladenine DNA glycosylase</fullName>
    </recommendedName>
</protein>
<evidence type="ECO:0000313" key="1">
    <source>
        <dbReference type="EMBL" id="AWH97289.1"/>
    </source>
</evidence>
<dbReference type="AlphaFoldDB" id="A0AAD0NRG9"/>
<organism evidence="1 2">
    <name type="scientific">Dietzia psychralcaliphila</name>
    <dbReference type="NCBI Taxonomy" id="139021"/>
    <lineage>
        <taxon>Bacteria</taxon>
        <taxon>Bacillati</taxon>
        <taxon>Actinomycetota</taxon>
        <taxon>Actinomycetes</taxon>
        <taxon>Mycobacteriales</taxon>
        <taxon>Dietziaceae</taxon>
        <taxon>Dietzia</taxon>
    </lineage>
</organism>
<dbReference type="KEGG" id="dpc:A6048_07535"/>
<dbReference type="Proteomes" id="UP000244903">
    <property type="component" value="Chromosome"/>
</dbReference>
<dbReference type="EMBL" id="CP015453">
    <property type="protein sequence ID" value="AWH97289.1"/>
    <property type="molecule type" value="Genomic_DNA"/>
</dbReference>
<reference evidence="1 2" key="1">
    <citation type="submission" date="2016-04" db="EMBL/GenBank/DDBJ databases">
        <title>Complete genome sequence of the haloalkaliphilic hydrocarbon-degrading bacterium Dietzia psychralcaliphila ILA-1T, isolated from a drain of a fish product-processing plant.</title>
        <authorList>
            <person name="Zhao J."/>
            <person name="Hu B."/>
            <person name="Geng S."/>
            <person name="Nie Y."/>
            <person name="Tang Y."/>
        </authorList>
    </citation>
    <scope>NUCLEOTIDE SEQUENCE [LARGE SCALE GENOMIC DNA]</scope>
    <source>
        <strain evidence="1 2">ILA-1</strain>
    </source>
</reference>
<proteinExistence type="predicted"/>
<evidence type="ECO:0008006" key="3">
    <source>
        <dbReference type="Google" id="ProtNLM"/>
    </source>
</evidence>
<keyword evidence="2" id="KW-1185">Reference proteome</keyword>
<sequence length="291" mass="32588">MELRHTDTVDLLTNDHLARRRRGEPHPVADFLFTYYRTSVAAVRRWHPGPGLILEDAHLTERVEWRHYERASLHGRSGLIVNPSSVLSRCGSRITRAREIVEATASRPGATGCFGLHEWAMLYGTTDDDARHRQVPLRVSHARIDQVVDNSRLRCTHFDALRFFTEAAVPLNQDVLTRVGQARNEQPACLHAGMDLYSHVAAMEAGAPGELLVDTLVAAFDAREVDMRSSPYDLSAWGLEPIPVETPEGRAAFVAHQRGWIRRTQALRARYLDAVRTLESSSASRLAGAEK</sequence>
<evidence type="ECO:0000313" key="2">
    <source>
        <dbReference type="Proteomes" id="UP000244903"/>
    </source>
</evidence>